<accession>A0AA96LM50</accession>
<feature type="region of interest" description="Disordered" evidence="1">
    <location>
        <begin position="1"/>
        <end position="25"/>
    </location>
</feature>
<dbReference type="KEGG" id="proo:MJB10_26260"/>
<name>A0AA96LM50_9BACL</name>
<feature type="compositionally biased region" description="Basic and acidic residues" evidence="1">
    <location>
        <begin position="1"/>
        <end position="18"/>
    </location>
</feature>
<evidence type="ECO:0000256" key="1">
    <source>
        <dbReference type="SAM" id="MobiDB-lite"/>
    </source>
</evidence>
<dbReference type="EMBL" id="CP130319">
    <property type="protein sequence ID" value="WNR44522.1"/>
    <property type="molecule type" value="Genomic_DNA"/>
</dbReference>
<sequence length="51" mass="5818">MSEKKGDDEMINKDKTEKAPQVTTVSNDQAIQAAKQQFEAFRETFKKLAKN</sequence>
<dbReference type="RefSeq" id="WP_314800164.1">
    <property type="nucleotide sequence ID" value="NZ_CP130319.1"/>
</dbReference>
<organism evidence="2 3">
    <name type="scientific">Paenibacillus roseopurpureus</name>
    <dbReference type="NCBI Taxonomy" id="2918901"/>
    <lineage>
        <taxon>Bacteria</taxon>
        <taxon>Bacillati</taxon>
        <taxon>Bacillota</taxon>
        <taxon>Bacilli</taxon>
        <taxon>Bacillales</taxon>
        <taxon>Paenibacillaceae</taxon>
        <taxon>Paenibacillus</taxon>
    </lineage>
</organism>
<protein>
    <submittedName>
        <fullName evidence="2">Uncharacterized protein</fullName>
    </submittedName>
</protein>
<dbReference type="AlphaFoldDB" id="A0AA96LM50"/>
<evidence type="ECO:0000313" key="3">
    <source>
        <dbReference type="Proteomes" id="UP001304650"/>
    </source>
</evidence>
<gene>
    <name evidence="2" type="ORF">MJB10_26260</name>
</gene>
<keyword evidence="3" id="KW-1185">Reference proteome</keyword>
<evidence type="ECO:0000313" key="2">
    <source>
        <dbReference type="EMBL" id="WNR44522.1"/>
    </source>
</evidence>
<reference evidence="2" key="1">
    <citation type="submission" date="2022-02" db="EMBL/GenBank/DDBJ databases">
        <title>Paenibacillus sp. MBLB1832 Whole Genome Shotgun Sequencing.</title>
        <authorList>
            <person name="Hwang C.Y."/>
            <person name="Cho E.-S."/>
            <person name="Seo M.-J."/>
        </authorList>
    </citation>
    <scope>NUCLEOTIDE SEQUENCE</scope>
    <source>
        <strain evidence="2">MBLB1832</strain>
    </source>
</reference>
<dbReference type="Proteomes" id="UP001304650">
    <property type="component" value="Chromosome"/>
</dbReference>
<proteinExistence type="predicted"/>